<accession>A0A1H7Z813</accession>
<evidence type="ECO:0000313" key="1">
    <source>
        <dbReference type="EMBL" id="SEM54371.1"/>
    </source>
</evidence>
<reference evidence="2" key="1">
    <citation type="submission" date="2016-10" db="EMBL/GenBank/DDBJ databases">
        <authorList>
            <person name="Varghese N."/>
            <person name="Submissions S."/>
        </authorList>
    </citation>
    <scope>NUCLEOTIDE SEQUENCE [LARGE SCALE GENOMIC DNA]</scope>
    <source>
        <strain evidence="2">B48,IBRC-M 10115,DSM 25386,CECT 8001</strain>
    </source>
</reference>
<dbReference type="Gene3D" id="3.30.300.20">
    <property type="match status" value="1"/>
</dbReference>
<dbReference type="Proteomes" id="UP000198553">
    <property type="component" value="Unassembled WGS sequence"/>
</dbReference>
<dbReference type="SUPFAM" id="SSF82784">
    <property type="entry name" value="OsmC-like"/>
    <property type="match status" value="1"/>
</dbReference>
<dbReference type="AlphaFoldDB" id="A0A1H7Z813"/>
<dbReference type="InterPro" id="IPR015946">
    <property type="entry name" value="KH_dom-like_a/b"/>
</dbReference>
<dbReference type="PANTHER" id="PTHR34352:SF1">
    <property type="entry name" value="PROTEIN YHFA"/>
    <property type="match status" value="1"/>
</dbReference>
<dbReference type="OrthoDB" id="13625at2"/>
<name>A0A1H7Z813_9BACI</name>
<gene>
    <name evidence="1" type="ORF">SAMN05192533_103302</name>
</gene>
<dbReference type="Pfam" id="PF02566">
    <property type="entry name" value="OsmC"/>
    <property type="match status" value="1"/>
</dbReference>
<evidence type="ECO:0000313" key="2">
    <source>
        <dbReference type="Proteomes" id="UP000198553"/>
    </source>
</evidence>
<dbReference type="InterPro" id="IPR003718">
    <property type="entry name" value="OsmC/Ohr_fam"/>
</dbReference>
<dbReference type="PANTHER" id="PTHR34352">
    <property type="entry name" value="PROTEIN YHFA"/>
    <property type="match status" value="1"/>
</dbReference>
<dbReference type="RefSeq" id="WP_090742579.1">
    <property type="nucleotide sequence ID" value="NZ_FOBW01000003.1"/>
</dbReference>
<dbReference type="EMBL" id="FOBW01000003">
    <property type="protein sequence ID" value="SEM54371.1"/>
    <property type="molecule type" value="Genomic_DNA"/>
</dbReference>
<protein>
    <submittedName>
        <fullName evidence="1">Uncharacterized OsmC-related protein</fullName>
    </submittedName>
</protein>
<sequence>MKFIIENEKISGDLGFGSLPISPNERNGFRPFELFLSSLTGCSGNLLRIILTKKHVPYQSLEIEVDAVRNPYDSNRIEKLSFTAFVHTEEALLAQQAEKIAHLVVKNCGMIQSVINTIDITFTIQSVPLHGKGR</sequence>
<dbReference type="InterPro" id="IPR036102">
    <property type="entry name" value="OsmC/Ohrsf"/>
</dbReference>
<proteinExistence type="predicted"/>
<dbReference type="STRING" id="930146.SAMN05192533_103302"/>
<keyword evidence="2" id="KW-1185">Reference proteome</keyword>
<organism evidence="1 2">
    <name type="scientific">Mesobacillus persicus</name>
    <dbReference type="NCBI Taxonomy" id="930146"/>
    <lineage>
        <taxon>Bacteria</taxon>
        <taxon>Bacillati</taxon>
        <taxon>Bacillota</taxon>
        <taxon>Bacilli</taxon>
        <taxon>Bacillales</taxon>
        <taxon>Bacillaceae</taxon>
        <taxon>Mesobacillus</taxon>
    </lineage>
</organism>